<dbReference type="AlphaFoldDB" id="A0A183GVF5"/>
<gene>
    <name evidence="1" type="ORF">HPBE_LOCUS26674</name>
</gene>
<reference evidence="3" key="2">
    <citation type="submission" date="2019-09" db="UniProtKB">
        <authorList>
            <consortium name="WormBaseParasite"/>
        </authorList>
    </citation>
    <scope>IDENTIFICATION</scope>
</reference>
<protein>
    <submittedName>
        <fullName evidence="3">TP53-binding protein 1</fullName>
    </submittedName>
</protein>
<dbReference type="EMBL" id="UZAH01040568">
    <property type="protein sequence ID" value="VDP58848.1"/>
    <property type="molecule type" value="Genomic_DNA"/>
</dbReference>
<accession>A0A183GVF5</accession>
<dbReference type="Proteomes" id="UP000050761">
    <property type="component" value="Unassembled WGS sequence"/>
</dbReference>
<evidence type="ECO:0000313" key="1">
    <source>
        <dbReference type="EMBL" id="VDP58848.1"/>
    </source>
</evidence>
<organism evidence="2 3">
    <name type="scientific">Heligmosomoides polygyrus</name>
    <name type="common">Parasitic roundworm</name>
    <dbReference type="NCBI Taxonomy" id="6339"/>
    <lineage>
        <taxon>Eukaryota</taxon>
        <taxon>Metazoa</taxon>
        <taxon>Ecdysozoa</taxon>
        <taxon>Nematoda</taxon>
        <taxon>Chromadorea</taxon>
        <taxon>Rhabditida</taxon>
        <taxon>Rhabditina</taxon>
        <taxon>Rhabditomorpha</taxon>
        <taxon>Strongyloidea</taxon>
        <taxon>Heligmosomidae</taxon>
        <taxon>Heligmosomoides</taxon>
    </lineage>
</organism>
<name>A0A183GVF5_HELPZ</name>
<dbReference type="WBParaSite" id="HPBE_0002667501-mRNA-1">
    <property type="protein sequence ID" value="HPBE_0002667501-mRNA-1"/>
    <property type="gene ID" value="HPBE_0002667501"/>
</dbReference>
<sequence length="149" mass="16137">MACVNTQLGQNLWSLKTLCTSQNLSDKSSISFAEEDTALVFDVETVAPREIGKQDSEEISTVLSDSFDDGNTMAVFSLHQPDTGTAERDSSDVTILAATPNISLESSAMEASHVDWEESGIKVLSFIGVQLGALVDVRTDFDFILSRNL</sequence>
<evidence type="ECO:0000313" key="2">
    <source>
        <dbReference type="Proteomes" id="UP000050761"/>
    </source>
</evidence>
<keyword evidence="2" id="KW-1185">Reference proteome</keyword>
<proteinExistence type="predicted"/>
<evidence type="ECO:0000313" key="3">
    <source>
        <dbReference type="WBParaSite" id="HPBE_0002667501-mRNA-1"/>
    </source>
</evidence>
<reference evidence="1 2" key="1">
    <citation type="submission" date="2018-11" db="EMBL/GenBank/DDBJ databases">
        <authorList>
            <consortium name="Pathogen Informatics"/>
        </authorList>
    </citation>
    <scope>NUCLEOTIDE SEQUENCE [LARGE SCALE GENOMIC DNA]</scope>
</reference>
<accession>A0A3P8FHA4</accession>